<gene>
    <name evidence="3" type="ORF">ACFSKQ_04500</name>
</gene>
<dbReference type="NCBIfam" id="TIGR01891">
    <property type="entry name" value="amidohydrolases"/>
    <property type="match status" value="1"/>
</dbReference>
<evidence type="ECO:0000313" key="4">
    <source>
        <dbReference type="Proteomes" id="UP001597371"/>
    </source>
</evidence>
<protein>
    <submittedName>
        <fullName evidence="3">M20 aminoacylase family protein</fullName>
    </submittedName>
</protein>
<evidence type="ECO:0000256" key="1">
    <source>
        <dbReference type="ARBA" id="ARBA00022801"/>
    </source>
</evidence>
<dbReference type="SUPFAM" id="SSF55031">
    <property type="entry name" value="Bacterial exopeptidase dimerisation domain"/>
    <property type="match status" value="1"/>
</dbReference>
<dbReference type="Gene3D" id="3.30.70.360">
    <property type="match status" value="1"/>
</dbReference>
<name>A0ABW5CKW7_9HYPH</name>
<dbReference type="Proteomes" id="UP001597371">
    <property type="component" value="Unassembled WGS sequence"/>
</dbReference>
<dbReference type="Pfam" id="PF01546">
    <property type="entry name" value="Peptidase_M20"/>
    <property type="match status" value="1"/>
</dbReference>
<accession>A0ABW5CKW7</accession>
<dbReference type="SUPFAM" id="SSF53187">
    <property type="entry name" value="Zn-dependent exopeptidases"/>
    <property type="match status" value="1"/>
</dbReference>
<dbReference type="RefSeq" id="WP_209740006.1">
    <property type="nucleotide sequence ID" value="NZ_CP072611.1"/>
</dbReference>
<dbReference type="InterPro" id="IPR017439">
    <property type="entry name" value="Amidohydrolase"/>
</dbReference>
<dbReference type="Gene3D" id="3.40.630.10">
    <property type="entry name" value="Zn peptidases"/>
    <property type="match status" value="1"/>
</dbReference>
<keyword evidence="1" id="KW-0378">Hydrolase</keyword>
<dbReference type="PANTHER" id="PTHR11014:SF63">
    <property type="entry name" value="METALLOPEPTIDASE, PUTATIVE (AFU_ORTHOLOGUE AFUA_6G09600)-RELATED"/>
    <property type="match status" value="1"/>
</dbReference>
<dbReference type="CDD" id="cd05666">
    <property type="entry name" value="M20_Acy1-like"/>
    <property type="match status" value="1"/>
</dbReference>
<dbReference type="Pfam" id="PF07687">
    <property type="entry name" value="M20_dimer"/>
    <property type="match status" value="1"/>
</dbReference>
<keyword evidence="4" id="KW-1185">Reference proteome</keyword>
<dbReference type="PIRSF" id="PIRSF005962">
    <property type="entry name" value="Pept_M20D_amidohydro"/>
    <property type="match status" value="1"/>
</dbReference>
<dbReference type="PANTHER" id="PTHR11014">
    <property type="entry name" value="PEPTIDASE M20 FAMILY MEMBER"/>
    <property type="match status" value="1"/>
</dbReference>
<feature type="domain" description="Peptidase M20 dimerisation" evidence="2">
    <location>
        <begin position="189"/>
        <end position="280"/>
    </location>
</feature>
<organism evidence="3 4">
    <name type="scientific">Aureimonas populi</name>
    <dbReference type="NCBI Taxonomy" id="1701758"/>
    <lineage>
        <taxon>Bacteria</taxon>
        <taxon>Pseudomonadati</taxon>
        <taxon>Pseudomonadota</taxon>
        <taxon>Alphaproteobacteria</taxon>
        <taxon>Hyphomicrobiales</taxon>
        <taxon>Aurantimonadaceae</taxon>
        <taxon>Aureimonas</taxon>
    </lineage>
</organism>
<proteinExistence type="predicted"/>
<dbReference type="EMBL" id="JBHUIJ010000005">
    <property type="protein sequence ID" value="MFD2236723.1"/>
    <property type="molecule type" value="Genomic_DNA"/>
</dbReference>
<sequence length="389" mass="41602">MLLDERPLIDETGITQWRHHLHAHPELLYDLHETAAFVAEKLSGFGCDEVATGIGRTGVVGVVHGRSGPGGRMVGLRADMDALPIVEETGAPYASTHKGVMHACGHDGHTAMLLGAARELARTRDFDGSVAFIFQPAEEGGAGARAMIEDGLFERFPVERVFGLHNIPGMAIGSFAIRPGAMMAATDEFVITLRGRGGHAAIPHRSLDPVLAGAALVQALQQVVSRNVDPLESSVLSVTQFHAGFIHNVIPDEAVISGTVRTLSRAVRDLTETRMREIVAGIAGAHGMEADIAYDRNYPVTMNAPQEAQFCARIAGELVGEAAVDTGVAPLMAGEDFSYMLEEKPGAFIFMGNGDSAPLHNARYDFDDRALAYGVSYWIRLAQAALGRN</sequence>
<dbReference type="InterPro" id="IPR011650">
    <property type="entry name" value="Peptidase_M20_dimer"/>
</dbReference>
<evidence type="ECO:0000259" key="2">
    <source>
        <dbReference type="Pfam" id="PF07687"/>
    </source>
</evidence>
<reference evidence="4" key="1">
    <citation type="journal article" date="2019" name="Int. J. Syst. Evol. Microbiol.">
        <title>The Global Catalogue of Microorganisms (GCM) 10K type strain sequencing project: providing services to taxonomists for standard genome sequencing and annotation.</title>
        <authorList>
            <consortium name="The Broad Institute Genomics Platform"/>
            <consortium name="The Broad Institute Genome Sequencing Center for Infectious Disease"/>
            <person name="Wu L."/>
            <person name="Ma J."/>
        </authorList>
    </citation>
    <scope>NUCLEOTIDE SEQUENCE [LARGE SCALE GENOMIC DNA]</scope>
    <source>
        <strain evidence="4">ZS-35-S2</strain>
    </source>
</reference>
<evidence type="ECO:0000313" key="3">
    <source>
        <dbReference type="EMBL" id="MFD2236723.1"/>
    </source>
</evidence>
<dbReference type="InterPro" id="IPR036264">
    <property type="entry name" value="Bact_exopeptidase_dim_dom"/>
</dbReference>
<comment type="caution">
    <text evidence="3">The sequence shown here is derived from an EMBL/GenBank/DDBJ whole genome shotgun (WGS) entry which is preliminary data.</text>
</comment>
<dbReference type="InterPro" id="IPR002933">
    <property type="entry name" value="Peptidase_M20"/>
</dbReference>